<dbReference type="RefSeq" id="WP_379860847.1">
    <property type="nucleotide sequence ID" value="NZ_JBHMFC010000026.1"/>
</dbReference>
<name>A0ABV5FB85_9FLAO</name>
<dbReference type="InterPro" id="IPR050708">
    <property type="entry name" value="T6SS_VgrG/RHS"/>
</dbReference>
<comment type="caution">
    <text evidence="1">The sequence shown here is derived from an EMBL/GenBank/DDBJ whole genome shotgun (WGS) entry which is preliminary data.</text>
</comment>
<evidence type="ECO:0000313" key="2">
    <source>
        <dbReference type="Proteomes" id="UP001589585"/>
    </source>
</evidence>
<dbReference type="Proteomes" id="UP001589585">
    <property type="component" value="Unassembled WGS sequence"/>
</dbReference>
<dbReference type="PANTHER" id="PTHR32305">
    <property type="match status" value="1"/>
</dbReference>
<dbReference type="EMBL" id="JBHMFC010000026">
    <property type="protein sequence ID" value="MFB9056654.1"/>
    <property type="molecule type" value="Genomic_DNA"/>
</dbReference>
<organism evidence="1 2">
    <name type="scientific">Mariniflexile ostreae</name>
    <dbReference type="NCBI Taxonomy" id="1520892"/>
    <lineage>
        <taxon>Bacteria</taxon>
        <taxon>Pseudomonadati</taxon>
        <taxon>Bacteroidota</taxon>
        <taxon>Flavobacteriia</taxon>
        <taxon>Flavobacteriales</taxon>
        <taxon>Flavobacteriaceae</taxon>
        <taxon>Mariniflexile</taxon>
    </lineage>
</organism>
<sequence>MVWERELNSNGKVLKQKGKANFCPFLYQGQSYDPEIALAYNRFRYYDPEDGRYISQDPIGLHSGEFNLYSYVDNPNGRFDSLGLYPIDALANHSEPTKSNFQGAKIYKITSKTELGGVNFKKGDYYYLDNLHKDHVECFDPYKTRVIF</sequence>
<dbReference type="PANTHER" id="PTHR32305:SF15">
    <property type="entry name" value="PROTEIN RHSA-RELATED"/>
    <property type="match status" value="1"/>
</dbReference>
<protein>
    <submittedName>
        <fullName evidence="1">RHS repeat domain-containing protein</fullName>
    </submittedName>
</protein>
<evidence type="ECO:0000313" key="1">
    <source>
        <dbReference type="EMBL" id="MFB9056654.1"/>
    </source>
</evidence>
<dbReference type="NCBIfam" id="TIGR03696">
    <property type="entry name" value="Rhs_assc_core"/>
    <property type="match status" value="1"/>
</dbReference>
<keyword evidence="2" id="KW-1185">Reference proteome</keyword>
<reference evidence="1 2" key="1">
    <citation type="submission" date="2024-09" db="EMBL/GenBank/DDBJ databases">
        <authorList>
            <person name="Sun Q."/>
            <person name="Mori K."/>
        </authorList>
    </citation>
    <scope>NUCLEOTIDE SEQUENCE [LARGE SCALE GENOMIC DNA]</scope>
    <source>
        <strain evidence="1 2">CECT 8622</strain>
    </source>
</reference>
<dbReference type="InterPro" id="IPR022385">
    <property type="entry name" value="Rhs_assc_core"/>
</dbReference>
<accession>A0ABV5FB85</accession>
<proteinExistence type="predicted"/>
<gene>
    <name evidence="1" type="ORF">ACFFU9_07825</name>
</gene>
<dbReference type="PRINTS" id="PR00394">
    <property type="entry name" value="RHSPROTEIN"/>
</dbReference>
<dbReference type="Gene3D" id="2.180.10.10">
    <property type="entry name" value="RHS repeat-associated core"/>
    <property type="match status" value="1"/>
</dbReference>